<proteinExistence type="predicted"/>
<keyword evidence="2" id="KW-1185">Reference proteome</keyword>
<accession>A0A4S8J4U7</accession>
<sequence>MTSRRKVHKLKCGTCAAVLHFSFPSRAQPVDCEPDLVASFSRDEKAKSVPRLHRLMGDSLARDLLLRRGIGELQVCFLSLPDLRLLRSEYKAAVLRGKWAIIITITTTITMKVLVHMMIPSWPAVAAHAFW</sequence>
<dbReference type="EMBL" id="PYDT01000007">
    <property type="protein sequence ID" value="THU56470.1"/>
    <property type="molecule type" value="Genomic_DNA"/>
</dbReference>
<organism evidence="1 2">
    <name type="scientific">Musa balbisiana</name>
    <name type="common">Banana</name>
    <dbReference type="NCBI Taxonomy" id="52838"/>
    <lineage>
        <taxon>Eukaryota</taxon>
        <taxon>Viridiplantae</taxon>
        <taxon>Streptophyta</taxon>
        <taxon>Embryophyta</taxon>
        <taxon>Tracheophyta</taxon>
        <taxon>Spermatophyta</taxon>
        <taxon>Magnoliopsida</taxon>
        <taxon>Liliopsida</taxon>
        <taxon>Zingiberales</taxon>
        <taxon>Musaceae</taxon>
        <taxon>Musa</taxon>
    </lineage>
</organism>
<protein>
    <submittedName>
        <fullName evidence="1">Uncharacterized protein</fullName>
    </submittedName>
</protein>
<reference evidence="1 2" key="1">
    <citation type="journal article" date="2019" name="Nat. Plants">
        <title>Genome sequencing of Musa balbisiana reveals subgenome evolution and function divergence in polyploid bananas.</title>
        <authorList>
            <person name="Yao X."/>
        </authorList>
    </citation>
    <scope>NUCLEOTIDE SEQUENCE [LARGE SCALE GENOMIC DNA]</scope>
    <source>
        <strain evidence="2">cv. DH-PKW</strain>
        <tissue evidence="1">Leaves</tissue>
    </source>
</reference>
<evidence type="ECO:0000313" key="1">
    <source>
        <dbReference type="EMBL" id="THU56470.1"/>
    </source>
</evidence>
<dbReference type="AlphaFoldDB" id="A0A4S8J4U7"/>
<evidence type="ECO:0000313" key="2">
    <source>
        <dbReference type="Proteomes" id="UP000317650"/>
    </source>
</evidence>
<gene>
    <name evidence="1" type="ORF">C4D60_Mb11t17590</name>
</gene>
<name>A0A4S8J4U7_MUSBA</name>
<comment type="caution">
    <text evidence="1">The sequence shown here is derived from an EMBL/GenBank/DDBJ whole genome shotgun (WGS) entry which is preliminary data.</text>
</comment>
<dbReference type="Proteomes" id="UP000317650">
    <property type="component" value="Chromosome 11"/>
</dbReference>